<dbReference type="EMBL" id="KB309428">
    <property type="protein sequence ID" value="ELT94428.1"/>
    <property type="molecule type" value="Genomic_DNA"/>
</dbReference>
<dbReference type="PANTHER" id="PTHR37153:SF1">
    <property type="entry name" value="HYPOTHETICAL LOC292874"/>
    <property type="match status" value="1"/>
</dbReference>
<gene>
    <name evidence="1" type="ORF">CAPTEDRAFT_146765</name>
</gene>
<dbReference type="Pfam" id="PF15876">
    <property type="entry name" value="DUF4732"/>
    <property type="match status" value="1"/>
</dbReference>
<dbReference type="OrthoDB" id="6288346at2759"/>
<reference evidence="2" key="3">
    <citation type="submission" date="2015-06" db="UniProtKB">
        <authorList>
            <consortium name="EnsemblMetazoa"/>
        </authorList>
    </citation>
    <scope>IDENTIFICATION</scope>
</reference>
<evidence type="ECO:0000313" key="1">
    <source>
        <dbReference type="EMBL" id="ELT94428.1"/>
    </source>
</evidence>
<dbReference type="AlphaFoldDB" id="R7TKU1"/>
<proteinExistence type="predicted"/>
<keyword evidence="3" id="KW-1185">Reference proteome</keyword>
<name>R7TKU1_CAPTE</name>
<sequence>MFSRPPVEQPLAVCCSLPGVFVGHKFILDLIKEKLNNLPSSDLYVPGVVSIRFEDRNVILGTQKMTNRWVITVNCAAARDELLRVGLYMLNKRVMLKRYDEVLQEEYKEFKKCIAEQKKLYAHLGQAVCAEETP</sequence>
<dbReference type="EMBL" id="AMQN01012294">
    <property type="status" value="NOT_ANNOTATED_CDS"/>
    <property type="molecule type" value="Genomic_DNA"/>
</dbReference>
<organism evidence="1">
    <name type="scientific">Capitella teleta</name>
    <name type="common">Polychaete worm</name>
    <dbReference type="NCBI Taxonomy" id="283909"/>
    <lineage>
        <taxon>Eukaryota</taxon>
        <taxon>Metazoa</taxon>
        <taxon>Spiralia</taxon>
        <taxon>Lophotrochozoa</taxon>
        <taxon>Annelida</taxon>
        <taxon>Polychaeta</taxon>
        <taxon>Sedentaria</taxon>
        <taxon>Scolecida</taxon>
        <taxon>Capitellidae</taxon>
        <taxon>Capitella</taxon>
    </lineage>
</organism>
<dbReference type="HOGENOM" id="CLU_1898213_0_0_1"/>
<reference evidence="3" key="1">
    <citation type="submission" date="2012-12" db="EMBL/GenBank/DDBJ databases">
        <authorList>
            <person name="Hellsten U."/>
            <person name="Grimwood J."/>
            <person name="Chapman J.A."/>
            <person name="Shapiro H."/>
            <person name="Aerts A."/>
            <person name="Otillar R.P."/>
            <person name="Terry A.Y."/>
            <person name="Boore J.L."/>
            <person name="Simakov O."/>
            <person name="Marletaz F."/>
            <person name="Cho S.-J."/>
            <person name="Edsinger-Gonzales E."/>
            <person name="Havlak P."/>
            <person name="Kuo D.-H."/>
            <person name="Larsson T."/>
            <person name="Lv J."/>
            <person name="Arendt D."/>
            <person name="Savage R."/>
            <person name="Osoegawa K."/>
            <person name="de Jong P."/>
            <person name="Lindberg D.R."/>
            <person name="Seaver E.C."/>
            <person name="Weisblat D.A."/>
            <person name="Putnam N.H."/>
            <person name="Grigoriev I.V."/>
            <person name="Rokhsar D.S."/>
        </authorList>
    </citation>
    <scope>NUCLEOTIDE SEQUENCE</scope>
    <source>
        <strain evidence="3">I ESC-2004</strain>
    </source>
</reference>
<reference evidence="1 3" key="2">
    <citation type="journal article" date="2013" name="Nature">
        <title>Insights into bilaterian evolution from three spiralian genomes.</title>
        <authorList>
            <person name="Simakov O."/>
            <person name="Marletaz F."/>
            <person name="Cho S.J."/>
            <person name="Edsinger-Gonzales E."/>
            <person name="Havlak P."/>
            <person name="Hellsten U."/>
            <person name="Kuo D.H."/>
            <person name="Larsson T."/>
            <person name="Lv J."/>
            <person name="Arendt D."/>
            <person name="Savage R."/>
            <person name="Osoegawa K."/>
            <person name="de Jong P."/>
            <person name="Grimwood J."/>
            <person name="Chapman J.A."/>
            <person name="Shapiro H."/>
            <person name="Aerts A."/>
            <person name="Otillar R.P."/>
            <person name="Terry A.Y."/>
            <person name="Boore J.L."/>
            <person name="Grigoriev I.V."/>
            <person name="Lindberg D.R."/>
            <person name="Seaver E.C."/>
            <person name="Weisblat D.A."/>
            <person name="Putnam N.H."/>
            <person name="Rokhsar D.S."/>
        </authorList>
    </citation>
    <scope>NUCLEOTIDE SEQUENCE</scope>
    <source>
        <strain evidence="1 3">I ESC-2004</strain>
    </source>
</reference>
<evidence type="ECO:0000313" key="3">
    <source>
        <dbReference type="Proteomes" id="UP000014760"/>
    </source>
</evidence>
<accession>R7TKU1</accession>
<evidence type="ECO:0000313" key="2">
    <source>
        <dbReference type="EnsemblMetazoa" id="CapteP146765"/>
    </source>
</evidence>
<dbReference type="PANTHER" id="PTHR37153">
    <property type="entry name" value="CHROMOSOME 19 C19ORF81 HOMOLOG"/>
    <property type="match status" value="1"/>
</dbReference>
<dbReference type="OMA" id="THEAVWR"/>
<protein>
    <submittedName>
        <fullName evidence="1 2">Uncharacterized protein</fullName>
    </submittedName>
</protein>
<dbReference type="Proteomes" id="UP000014760">
    <property type="component" value="Unassembled WGS sequence"/>
</dbReference>
<dbReference type="EnsemblMetazoa" id="CapteT146765">
    <property type="protein sequence ID" value="CapteP146765"/>
    <property type="gene ID" value="CapteG146765"/>
</dbReference>
<dbReference type="InterPro" id="IPR031746">
    <property type="entry name" value="DUF4732"/>
</dbReference>